<dbReference type="InterPro" id="IPR038610">
    <property type="entry name" value="FliK-like_C_sf"/>
</dbReference>
<feature type="domain" description="Flagellar hook-length control protein-like C-terminal" evidence="2">
    <location>
        <begin position="249"/>
        <end position="330"/>
    </location>
</feature>
<dbReference type="RefSeq" id="WP_232593440.1">
    <property type="nucleotide sequence ID" value="NZ_BSPD01000087.1"/>
</dbReference>
<dbReference type="AlphaFoldDB" id="A0AA37WQ59"/>
<feature type="compositionally biased region" description="Polar residues" evidence="1">
    <location>
        <begin position="1"/>
        <end position="12"/>
    </location>
</feature>
<dbReference type="CDD" id="cd17470">
    <property type="entry name" value="T3SS_Flik_C"/>
    <property type="match status" value="1"/>
</dbReference>
<protein>
    <recommendedName>
        <fullName evidence="2">Flagellar hook-length control protein-like C-terminal domain-containing protein</fullName>
    </recommendedName>
</protein>
<feature type="region of interest" description="Disordered" evidence="1">
    <location>
        <begin position="1"/>
        <end position="75"/>
    </location>
</feature>
<organism evidence="3 4">
    <name type="scientific">Marinibactrum halimedae</name>
    <dbReference type="NCBI Taxonomy" id="1444977"/>
    <lineage>
        <taxon>Bacteria</taxon>
        <taxon>Pseudomonadati</taxon>
        <taxon>Pseudomonadota</taxon>
        <taxon>Gammaproteobacteria</taxon>
        <taxon>Cellvibrionales</taxon>
        <taxon>Cellvibrionaceae</taxon>
        <taxon>Marinibactrum</taxon>
    </lineage>
</organism>
<evidence type="ECO:0000256" key="1">
    <source>
        <dbReference type="SAM" id="MobiDB-lite"/>
    </source>
</evidence>
<dbReference type="InterPro" id="IPR021136">
    <property type="entry name" value="Flagellar_hook_control-like_C"/>
</dbReference>
<keyword evidence="4" id="KW-1185">Reference proteome</keyword>
<evidence type="ECO:0000259" key="2">
    <source>
        <dbReference type="Pfam" id="PF02120"/>
    </source>
</evidence>
<feature type="compositionally biased region" description="Basic and acidic residues" evidence="1">
    <location>
        <begin position="18"/>
        <end position="48"/>
    </location>
</feature>
<gene>
    <name evidence="3" type="ORF">GCM10007877_34150</name>
</gene>
<evidence type="ECO:0000313" key="4">
    <source>
        <dbReference type="Proteomes" id="UP001156870"/>
    </source>
</evidence>
<proteinExistence type="predicted"/>
<reference evidence="3 4" key="1">
    <citation type="journal article" date="2014" name="Int. J. Syst. Evol. Microbiol.">
        <title>Complete genome sequence of Corynebacterium casei LMG S-19264T (=DSM 44701T), isolated from a smear-ripened cheese.</title>
        <authorList>
            <consortium name="US DOE Joint Genome Institute (JGI-PGF)"/>
            <person name="Walter F."/>
            <person name="Albersmeier A."/>
            <person name="Kalinowski J."/>
            <person name="Ruckert C."/>
        </authorList>
    </citation>
    <scope>NUCLEOTIDE SEQUENCE [LARGE SCALE GENOMIC DNA]</scope>
    <source>
        <strain evidence="3 4">NBRC 110095</strain>
    </source>
</reference>
<dbReference type="Gene3D" id="3.30.750.140">
    <property type="match status" value="1"/>
</dbReference>
<dbReference type="Proteomes" id="UP001156870">
    <property type="component" value="Unassembled WGS sequence"/>
</dbReference>
<name>A0AA37WQ59_9GAMM</name>
<sequence>MNSAQNILSLAANSPRAANDKSVKPKDDMAYHDDRPSFEETLAEESRLQEANSNETVTQEPEGLSHEPHEGETPEEFGLNAEATALLEEHGIDPAIFPLSMEEVVDSIVQSIEAPQETAISALMQEQRLAKLSIPVEGELLPGEGDLLLEEGLNAKSGALTLQSLQASLAQGGASAEQSQLSMLSNREGLVSQEFGQLLTNLDSSEINGGEKPSPLSQPQSALQRMSGAAIPVVETPVAQRGWGDAVGEKVLWMASQNISEAELQLDPPELGPLQVKVVVSQDQAQVVFNSQFGTVRDALDQSAARLREMFAQEGLNLVDVDVSDQSAEQFAGQEEGSGGTQDSGQSSFVDDGGEEVAVNPTVMQRSTRLVDHYV</sequence>
<dbReference type="PANTHER" id="PTHR37533">
    <property type="entry name" value="FLAGELLAR HOOK-LENGTH CONTROL PROTEIN"/>
    <property type="match status" value="1"/>
</dbReference>
<comment type="caution">
    <text evidence="3">The sequence shown here is derived from an EMBL/GenBank/DDBJ whole genome shotgun (WGS) entry which is preliminary data.</text>
</comment>
<dbReference type="EMBL" id="BSPD01000087">
    <property type="protein sequence ID" value="GLS27696.1"/>
    <property type="molecule type" value="Genomic_DNA"/>
</dbReference>
<feature type="compositionally biased region" description="Basic and acidic residues" evidence="1">
    <location>
        <begin position="63"/>
        <end position="72"/>
    </location>
</feature>
<dbReference type="Pfam" id="PF02120">
    <property type="entry name" value="Flg_hook"/>
    <property type="match status" value="1"/>
</dbReference>
<evidence type="ECO:0000313" key="3">
    <source>
        <dbReference type="EMBL" id="GLS27696.1"/>
    </source>
</evidence>
<accession>A0AA37WQ59</accession>
<feature type="compositionally biased region" description="Polar residues" evidence="1">
    <location>
        <begin position="49"/>
        <end position="59"/>
    </location>
</feature>
<dbReference type="InterPro" id="IPR052563">
    <property type="entry name" value="FliK"/>
</dbReference>
<feature type="region of interest" description="Disordered" evidence="1">
    <location>
        <begin position="329"/>
        <end position="363"/>
    </location>
</feature>
<dbReference type="PANTHER" id="PTHR37533:SF2">
    <property type="entry name" value="FLAGELLAR HOOK-LENGTH CONTROL PROTEIN"/>
    <property type="match status" value="1"/>
</dbReference>